<sequence>MPAKVSTLCYVHNCSDRIAQEFIAKEMTAIIKTDNNDSTNVAFLKTKIFIPINETATHHIGQFEIGDVVFLKGKFITYENYYIVSATSTKVTTLDFDSMPATGINVVVTGFTTQMAKNIEGNMTLEFYIEERIGEREPSDFWLEVRYNANHIYLSNKTNAINQTGHCTNALLVGVI</sequence>
<feature type="non-terminal residue" evidence="1">
    <location>
        <position position="176"/>
    </location>
</feature>
<dbReference type="Proteomes" id="UP000266673">
    <property type="component" value="Unassembled WGS sequence"/>
</dbReference>
<reference evidence="1 2" key="1">
    <citation type="submission" date="2018-06" db="EMBL/GenBank/DDBJ databases">
        <title>Comparative genomics reveals the genomic features of Rhizophagus irregularis, R. cerebriforme, R. diaphanum and Gigaspora rosea, and their symbiotic lifestyle signature.</title>
        <authorList>
            <person name="Morin E."/>
            <person name="San Clemente H."/>
            <person name="Chen E.C.H."/>
            <person name="De La Providencia I."/>
            <person name="Hainaut M."/>
            <person name="Kuo A."/>
            <person name="Kohler A."/>
            <person name="Murat C."/>
            <person name="Tang N."/>
            <person name="Roy S."/>
            <person name="Loubradou J."/>
            <person name="Henrissat B."/>
            <person name="Grigoriev I.V."/>
            <person name="Corradi N."/>
            <person name="Roux C."/>
            <person name="Martin F.M."/>
        </authorList>
    </citation>
    <scope>NUCLEOTIDE SEQUENCE [LARGE SCALE GENOMIC DNA]</scope>
    <source>
        <strain evidence="1 2">DAOM 194757</strain>
    </source>
</reference>
<evidence type="ECO:0000313" key="2">
    <source>
        <dbReference type="Proteomes" id="UP000266673"/>
    </source>
</evidence>
<gene>
    <name evidence="1" type="ORF">C2G38_2103757</name>
</gene>
<comment type="caution">
    <text evidence="1">The sequence shown here is derived from an EMBL/GenBank/DDBJ whole genome shotgun (WGS) entry which is preliminary data.</text>
</comment>
<dbReference type="AlphaFoldDB" id="A0A397UPB9"/>
<keyword evidence="2" id="KW-1185">Reference proteome</keyword>
<proteinExistence type="predicted"/>
<evidence type="ECO:0000313" key="1">
    <source>
        <dbReference type="EMBL" id="RIB11371.1"/>
    </source>
</evidence>
<protein>
    <submittedName>
        <fullName evidence="1">Uncharacterized protein</fullName>
    </submittedName>
</protein>
<name>A0A397UPB9_9GLOM</name>
<dbReference type="OrthoDB" id="2341031at2759"/>
<organism evidence="1 2">
    <name type="scientific">Gigaspora rosea</name>
    <dbReference type="NCBI Taxonomy" id="44941"/>
    <lineage>
        <taxon>Eukaryota</taxon>
        <taxon>Fungi</taxon>
        <taxon>Fungi incertae sedis</taxon>
        <taxon>Mucoromycota</taxon>
        <taxon>Glomeromycotina</taxon>
        <taxon>Glomeromycetes</taxon>
        <taxon>Diversisporales</taxon>
        <taxon>Gigasporaceae</taxon>
        <taxon>Gigaspora</taxon>
    </lineage>
</organism>
<accession>A0A397UPB9</accession>
<dbReference type="EMBL" id="QKWP01001140">
    <property type="protein sequence ID" value="RIB11371.1"/>
    <property type="molecule type" value="Genomic_DNA"/>
</dbReference>